<feature type="compositionally biased region" description="Low complexity" evidence="1">
    <location>
        <begin position="190"/>
        <end position="233"/>
    </location>
</feature>
<evidence type="ECO:0000256" key="1">
    <source>
        <dbReference type="SAM" id="MobiDB-lite"/>
    </source>
</evidence>
<keyword evidence="2" id="KW-0472">Membrane</keyword>
<organism evidence="4 5">
    <name type="scientific">Exidia glandulosa HHB12029</name>
    <dbReference type="NCBI Taxonomy" id="1314781"/>
    <lineage>
        <taxon>Eukaryota</taxon>
        <taxon>Fungi</taxon>
        <taxon>Dikarya</taxon>
        <taxon>Basidiomycota</taxon>
        <taxon>Agaricomycotina</taxon>
        <taxon>Agaricomycetes</taxon>
        <taxon>Auriculariales</taxon>
        <taxon>Exidiaceae</taxon>
        <taxon>Exidia</taxon>
    </lineage>
</organism>
<evidence type="ECO:0000313" key="5">
    <source>
        <dbReference type="Proteomes" id="UP000077266"/>
    </source>
</evidence>
<dbReference type="Gene3D" id="3.10.260.10">
    <property type="entry name" value="Transcription regulator HTH, APSES-type DNA-binding domain"/>
    <property type="match status" value="1"/>
</dbReference>
<evidence type="ECO:0000259" key="3">
    <source>
        <dbReference type="PROSITE" id="PS51299"/>
    </source>
</evidence>
<keyword evidence="5" id="KW-1185">Reference proteome</keyword>
<keyword evidence="2" id="KW-0812">Transmembrane</keyword>
<dbReference type="InterPro" id="IPR036887">
    <property type="entry name" value="HTH_APSES_sf"/>
</dbReference>
<feature type="transmembrane region" description="Helical" evidence="2">
    <location>
        <begin position="332"/>
        <end position="354"/>
    </location>
</feature>
<feature type="compositionally biased region" description="Polar residues" evidence="1">
    <location>
        <begin position="1"/>
        <end position="10"/>
    </location>
</feature>
<dbReference type="GO" id="GO:0003677">
    <property type="term" value="F:DNA binding"/>
    <property type="evidence" value="ECO:0007669"/>
    <property type="project" value="InterPro"/>
</dbReference>
<accession>A0A165PXT6</accession>
<dbReference type="PANTHER" id="PTHR38044">
    <property type="entry name" value="BOUQUET FORMATION PROTEIN 4"/>
    <property type="match status" value="1"/>
</dbReference>
<dbReference type="GO" id="GO:1990862">
    <property type="term" value="C:nuclear membrane complex Bqt3-Bqt4"/>
    <property type="evidence" value="ECO:0007669"/>
    <property type="project" value="InterPro"/>
</dbReference>
<dbReference type="PROSITE" id="PS51299">
    <property type="entry name" value="HTH_APSES"/>
    <property type="match status" value="1"/>
</dbReference>
<dbReference type="SUPFAM" id="SSF54616">
    <property type="entry name" value="DNA-binding domain of Mlu1-box binding protein MBP1"/>
    <property type="match status" value="1"/>
</dbReference>
<reference evidence="4 5" key="1">
    <citation type="journal article" date="2016" name="Mol. Biol. Evol.">
        <title>Comparative Genomics of Early-Diverging Mushroom-Forming Fungi Provides Insights into the Origins of Lignocellulose Decay Capabilities.</title>
        <authorList>
            <person name="Nagy L.G."/>
            <person name="Riley R."/>
            <person name="Tritt A."/>
            <person name="Adam C."/>
            <person name="Daum C."/>
            <person name="Floudas D."/>
            <person name="Sun H."/>
            <person name="Yadav J.S."/>
            <person name="Pangilinan J."/>
            <person name="Larsson K.H."/>
            <person name="Matsuura K."/>
            <person name="Barry K."/>
            <person name="Labutti K."/>
            <person name="Kuo R."/>
            <person name="Ohm R.A."/>
            <person name="Bhattacharya S.S."/>
            <person name="Shirouzu T."/>
            <person name="Yoshinaga Y."/>
            <person name="Martin F.M."/>
            <person name="Grigoriev I.V."/>
            <person name="Hibbett D.S."/>
        </authorList>
    </citation>
    <scope>NUCLEOTIDE SEQUENCE [LARGE SCALE GENOMIC DNA]</scope>
    <source>
        <strain evidence="4 5">HHB12029</strain>
    </source>
</reference>
<dbReference type="InterPro" id="IPR003163">
    <property type="entry name" value="Tscrpt_reg_HTH_APSES-type"/>
</dbReference>
<dbReference type="STRING" id="1314781.A0A165PXT6"/>
<gene>
    <name evidence="4" type="ORF">EXIGLDRAFT_730920</name>
</gene>
<name>A0A165PXT6_EXIGL</name>
<dbReference type="Proteomes" id="UP000077266">
    <property type="component" value="Unassembled WGS sequence"/>
</dbReference>
<dbReference type="PANTHER" id="PTHR38044:SF1">
    <property type="entry name" value="BOUQUET FORMATION PROTEIN 4"/>
    <property type="match status" value="1"/>
</dbReference>
<feature type="region of interest" description="Disordered" evidence="1">
    <location>
        <begin position="153"/>
        <end position="234"/>
    </location>
</feature>
<dbReference type="InParanoid" id="A0A165PXT6"/>
<feature type="region of interest" description="Disordered" evidence="1">
    <location>
        <begin position="1"/>
        <end position="21"/>
    </location>
</feature>
<dbReference type="InterPro" id="IPR037548">
    <property type="entry name" value="Bqt4"/>
</dbReference>
<dbReference type="AlphaFoldDB" id="A0A165PXT6"/>
<dbReference type="EMBL" id="KV425886">
    <property type="protein sequence ID" value="KZW02808.1"/>
    <property type="molecule type" value="Genomic_DNA"/>
</dbReference>
<keyword evidence="2" id="KW-1133">Transmembrane helix</keyword>
<evidence type="ECO:0000256" key="2">
    <source>
        <dbReference type="SAM" id="Phobius"/>
    </source>
</evidence>
<sequence>MVAPKQTASSGRPPLPQKSANPWLVTTAASTQPVVKFQIITREQQDITVGRVKVFTPNGKHAFILRRFDTGAISLTTMFRAAFPDVDEELEKAESAWVKATYEAPGTNNTLSGRLRLAGTWITPKAALDLAPDYHLQHIIPALISATAEAEGSYRRSTKGDSPVAAKTRQEVVSPTAPNKRARQSSPQVASATTATRASTRIKSPARATPPRSARATRATPTRATPGRASRASLAATAHSMVVEEDDDAPDVPGPDPELDIAESKALVQEIMAQHGGRGGQNDNTLKRSAAELRAGENAPVLMNLDGPGLQVGRPIAGNRRLNIELNPEQKALAWGTLAFAFGMGVTSFILPMIA</sequence>
<dbReference type="GO" id="GO:0044820">
    <property type="term" value="P:mitotic telomere tethering at nuclear periphery"/>
    <property type="evidence" value="ECO:0007669"/>
    <property type="project" value="TreeGrafter"/>
</dbReference>
<dbReference type="GO" id="GO:0070197">
    <property type="term" value="P:meiotic attachment of telomere to nuclear envelope"/>
    <property type="evidence" value="ECO:0007669"/>
    <property type="project" value="InterPro"/>
</dbReference>
<protein>
    <recommendedName>
        <fullName evidence="3">HTH APSES-type domain-containing protein</fullName>
    </recommendedName>
</protein>
<feature type="domain" description="HTH APSES-type" evidence="3">
    <location>
        <begin position="41"/>
        <end position="155"/>
    </location>
</feature>
<proteinExistence type="predicted"/>
<dbReference type="OrthoDB" id="5346159at2759"/>
<evidence type="ECO:0000313" key="4">
    <source>
        <dbReference type="EMBL" id="KZW02808.1"/>
    </source>
</evidence>